<keyword evidence="2" id="KW-1185">Reference proteome</keyword>
<gene>
    <name evidence="1" type="ORF">KR093_010990</name>
</gene>
<proteinExistence type="predicted"/>
<dbReference type="InterPro" id="IPR007145">
    <property type="entry name" value="MAP65_Ase1_PRC1"/>
</dbReference>
<name>A0AAD4K2B7_9MUSC</name>
<reference evidence="1" key="1">
    <citation type="journal article" date="2021" name="Mol. Ecol. Resour.">
        <title>Phylogenomic analyses of the genus Drosophila reveals genomic signals of climate adaptation.</title>
        <authorList>
            <person name="Li F."/>
            <person name="Rane R.V."/>
            <person name="Luria V."/>
            <person name="Xiong Z."/>
            <person name="Chen J."/>
            <person name="Li Z."/>
            <person name="Catullo R.A."/>
            <person name="Griffin P.C."/>
            <person name="Schiffer M."/>
            <person name="Pearce S."/>
            <person name="Lee S.F."/>
            <person name="McElroy K."/>
            <person name="Stocker A."/>
            <person name="Shirriffs J."/>
            <person name="Cockerell F."/>
            <person name="Coppin C."/>
            <person name="Sgro C.M."/>
            <person name="Karger A."/>
            <person name="Cain J.W."/>
            <person name="Weber J.A."/>
            <person name="Santpere G."/>
            <person name="Kirschner M.W."/>
            <person name="Hoffmann A.A."/>
            <person name="Oakeshott J.G."/>
            <person name="Zhang G."/>
        </authorList>
    </citation>
    <scope>NUCLEOTIDE SEQUENCE</scope>
    <source>
        <strain evidence="1">BGI-SZ-2011g</strain>
    </source>
</reference>
<feature type="non-terminal residue" evidence="1">
    <location>
        <position position="1"/>
    </location>
</feature>
<protein>
    <submittedName>
        <fullName evidence="1">Uncharacterized protein</fullName>
    </submittedName>
</protein>
<dbReference type="Pfam" id="PF03999">
    <property type="entry name" value="MAP65_ASE1"/>
    <property type="match status" value="1"/>
</dbReference>
<sequence length="335" mass="39457">KQESNMSVDTLCKIWALKQREFEAEIRSLLKKSKRLADQLNTSNNSSNTNIKTVTQDQHKLHELMVHLTEELQRRRDEASAKERLIEWQKSLDRMRAKIRQISKSLGEVSLVDKLEIDKLCDAEEYTQAHYEVLSEELQRCEALRHDNLAVLVEHVWSEILIWYKMTLQHPVLTQCKRDCPSVELLELLEQKVIDLQCFYEKNSEIFQTYAKRVELWTRMGELDELAGEPSRYRNRGGQLLREEKERNYIQNKLPEVEAKLGELVRQYEEQAGQEFTVFNVEIMHQISTDWEEYRMAKAIETQRRKQSIFQCMPPGLFKGSSTTSSMVSLRRGTS</sequence>
<dbReference type="GO" id="GO:0051256">
    <property type="term" value="P:mitotic spindle midzone assembly"/>
    <property type="evidence" value="ECO:0007669"/>
    <property type="project" value="TreeGrafter"/>
</dbReference>
<dbReference type="Gene3D" id="1.20.58.1520">
    <property type="match status" value="1"/>
</dbReference>
<dbReference type="GO" id="GO:1990023">
    <property type="term" value="C:mitotic spindle midzone"/>
    <property type="evidence" value="ECO:0007669"/>
    <property type="project" value="TreeGrafter"/>
</dbReference>
<dbReference type="AlphaFoldDB" id="A0AAD4K2B7"/>
<accession>A0AAD4K2B7</accession>
<comment type="caution">
    <text evidence="1">The sequence shown here is derived from an EMBL/GenBank/DDBJ whole genome shotgun (WGS) entry which is preliminary data.</text>
</comment>
<evidence type="ECO:0000313" key="1">
    <source>
        <dbReference type="EMBL" id="KAH8372309.1"/>
    </source>
</evidence>
<evidence type="ECO:0000313" key="2">
    <source>
        <dbReference type="Proteomes" id="UP001200034"/>
    </source>
</evidence>
<dbReference type="EMBL" id="JAJJHW010002585">
    <property type="protein sequence ID" value="KAH8372309.1"/>
    <property type="molecule type" value="Genomic_DNA"/>
</dbReference>
<dbReference type="PANTHER" id="PTHR19321:SF41">
    <property type="entry name" value="FASCETTO-RELATED"/>
    <property type="match status" value="1"/>
</dbReference>
<dbReference type="Proteomes" id="UP001200034">
    <property type="component" value="Unassembled WGS sequence"/>
</dbReference>
<organism evidence="1 2">
    <name type="scientific">Drosophila rubida</name>
    <dbReference type="NCBI Taxonomy" id="30044"/>
    <lineage>
        <taxon>Eukaryota</taxon>
        <taxon>Metazoa</taxon>
        <taxon>Ecdysozoa</taxon>
        <taxon>Arthropoda</taxon>
        <taxon>Hexapoda</taxon>
        <taxon>Insecta</taxon>
        <taxon>Pterygota</taxon>
        <taxon>Neoptera</taxon>
        <taxon>Endopterygota</taxon>
        <taxon>Diptera</taxon>
        <taxon>Brachycera</taxon>
        <taxon>Muscomorpha</taxon>
        <taxon>Ephydroidea</taxon>
        <taxon>Drosophilidae</taxon>
        <taxon>Drosophila</taxon>
    </lineage>
</organism>
<dbReference type="PANTHER" id="PTHR19321">
    <property type="entry name" value="PROTEIN REGULATOR OF CYTOKINESIS 1 PRC1-RELATED"/>
    <property type="match status" value="1"/>
</dbReference>
<feature type="non-terminal residue" evidence="1">
    <location>
        <position position="335"/>
    </location>
</feature>
<dbReference type="GO" id="GO:0005737">
    <property type="term" value="C:cytoplasm"/>
    <property type="evidence" value="ECO:0007669"/>
    <property type="project" value="TreeGrafter"/>
</dbReference>
<dbReference type="GO" id="GO:0008017">
    <property type="term" value="F:microtubule binding"/>
    <property type="evidence" value="ECO:0007669"/>
    <property type="project" value="InterPro"/>
</dbReference>